<dbReference type="GO" id="GO:0035435">
    <property type="term" value="P:phosphate ion transmembrane transport"/>
    <property type="evidence" value="ECO:0007669"/>
    <property type="project" value="TreeGrafter"/>
</dbReference>
<protein>
    <recommendedName>
        <fullName evidence="7">Phosphate transporter</fullName>
    </recommendedName>
</protein>
<evidence type="ECO:0000256" key="4">
    <source>
        <dbReference type="ARBA" id="ARBA00022692"/>
    </source>
</evidence>
<feature type="transmembrane region" description="Helical" evidence="7">
    <location>
        <begin position="26"/>
        <end position="45"/>
    </location>
</feature>
<keyword evidence="9" id="KW-1185">Reference proteome</keyword>
<dbReference type="PANTHER" id="PTHR11101">
    <property type="entry name" value="PHOSPHATE TRANSPORTER"/>
    <property type="match status" value="1"/>
</dbReference>
<gene>
    <name evidence="8" type="ORF">CYMTET_6261</name>
</gene>
<feature type="transmembrane region" description="Helical" evidence="7">
    <location>
        <begin position="516"/>
        <end position="537"/>
    </location>
</feature>
<dbReference type="InterPro" id="IPR001204">
    <property type="entry name" value="Phos_transporter"/>
</dbReference>
<evidence type="ECO:0000256" key="3">
    <source>
        <dbReference type="ARBA" id="ARBA00022592"/>
    </source>
</evidence>
<feature type="transmembrane region" description="Helical" evidence="7">
    <location>
        <begin position="202"/>
        <end position="224"/>
    </location>
</feature>
<comment type="function">
    <text evidence="7">Sodium-phosphate symporter.</text>
</comment>
<feature type="transmembrane region" description="Helical" evidence="7">
    <location>
        <begin position="92"/>
        <end position="109"/>
    </location>
</feature>
<comment type="caution">
    <text evidence="8">The sequence shown here is derived from an EMBL/GenBank/DDBJ whole genome shotgun (WGS) entry which is preliminary data.</text>
</comment>
<organism evidence="8 9">
    <name type="scientific">Cymbomonas tetramitiformis</name>
    <dbReference type="NCBI Taxonomy" id="36881"/>
    <lineage>
        <taxon>Eukaryota</taxon>
        <taxon>Viridiplantae</taxon>
        <taxon>Chlorophyta</taxon>
        <taxon>Pyramimonadophyceae</taxon>
        <taxon>Pyramimonadales</taxon>
        <taxon>Pyramimonadaceae</taxon>
        <taxon>Cymbomonas</taxon>
    </lineage>
</organism>
<proteinExistence type="inferred from homology"/>
<comment type="subcellular location">
    <subcellularLocation>
        <location evidence="1 7">Membrane</location>
        <topology evidence="1 7">Multi-pass membrane protein</topology>
    </subcellularLocation>
</comment>
<keyword evidence="2 7" id="KW-0813">Transport</keyword>
<evidence type="ECO:0000256" key="7">
    <source>
        <dbReference type="RuleBase" id="RU363058"/>
    </source>
</evidence>
<keyword evidence="3 7" id="KW-0592">Phosphate transport</keyword>
<evidence type="ECO:0000256" key="6">
    <source>
        <dbReference type="ARBA" id="ARBA00023136"/>
    </source>
</evidence>
<keyword evidence="6 7" id="KW-0472">Membrane</keyword>
<accession>A0AAE0GXT3</accession>
<dbReference type="AlphaFoldDB" id="A0AAE0GXT3"/>
<name>A0AAE0GXT3_9CHLO</name>
<evidence type="ECO:0000256" key="1">
    <source>
        <dbReference type="ARBA" id="ARBA00004141"/>
    </source>
</evidence>
<dbReference type="Pfam" id="PF01384">
    <property type="entry name" value="PHO4"/>
    <property type="match status" value="1"/>
</dbReference>
<feature type="transmembrane region" description="Helical" evidence="7">
    <location>
        <begin position="420"/>
        <end position="442"/>
    </location>
</feature>
<evidence type="ECO:0000256" key="5">
    <source>
        <dbReference type="ARBA" id="ARBA00022989"/>
    </source>
</evidence>
<feature type="transmembrane region" description="Helical" evidence="7">
    <location>
        <begin position="130"/>
        <end position="151"/>
    </location>
</feature>
<comment type="similarity">
    <text evidence="7">Belongs to the inorganic phosphate transporter (PiT) (TC 2.A.20) family.</text>
</comment>
<dbReference type="PANTHER" id="PTHR11101:SF80">
    <property type="entry name" value="PHOSPHATE TRANSPORTER"/>
    <property type="match status" value="1"/>
</dbReference>
<sequence length="544" mass="58445">MGMGANNLANTFGAAIGSRAVRFGQAATMASVMLVAGSFLLSGDVSDTVRLYLLDLDFFTHHPEQLVIVNWSSLFGSAVVMLPSLYFGIPMSGTHAILGGLVGASLAYRRHSVHWASCMPLKPCHGFTRVLLSWIFAPMFAALFAIVMMYISQLVLLRAPTEAIRRRAPGLIAGVMGLTTFVLFYFVIITQHNRPVLAWNNTAGKLFCALVGVVVAFVAETIFVNKPSLLKISSGEAEEDAQEQGGFARVPDADACAMCIPGSVSHGQQNPHAGGSTGGFSTLAPSWDGTYRDPLMLYGGGYRQERANSSENPLEHNHLSPRAPHQHNVVPIYSVYNIFSRGYYSDPFEGDIDWKMELHNNAERYNPAAENAFKSVQVYASLISAFAEGANNGANLAAPLATIWVTYSYGKIDFKDIIPWWSFFFCGAALIVGLYTVGLRVVRTVSQNLTKITHSRGLCVELGSSMAVLAASSVGLPVSSTHCTVAAVAGVAYIGGVGDNADVFANLNKRKMAEIALAWLLTPLFSGSISACAFLTIDACIGWN</sequence>
<dbReference type="EMBL" id="LGRX02001436">
    <property type="protein sequence ID" value="KAK3286170.1"/>
    <property type="molecule type" value="Genomic_DNA"/>
</dbReference>
<keyword evidence="5 7" id="KW-1133">Transmembrane helix</keyword>
<keyword evidence="4 7" id="KW-0812">Transmembrane</keyword>
<evidence type="ECO:0000313" key="8">
    <source>
        <dbReference type="EMBL" id="KAK3286170.1"/>
    </source>
</evidence>
<dbReference type="Proteomes" id="UP001190700">
    <property type="component" value="Unassembled WGS sequence"/>
</dbReference>
<dbReference type="GO" id="GO:0005315">
    <property type="term" value="F:phosphate transmembrane transporter activity"/>
    <property type="evidence" value="ECO:0007669"/>
    <property type="project" value="InterPro"/>
</dbReference>
<evidence type="ECO:0000313" key="9">
    <source>
        <dbReference type="Proteomes" id="UP001190700"/>
    </source>
</evidence>
<dbReference type="GO" id="GO:0016020">
    <property type="term" value="C:membrane"/>
    <property type="evidence" value="ECO:0007669"/>
    <property type="project" value="UniProtKB-SubCell"/>
</dbReference>
<feature type="transmembrane region" description="Helical" evidence="7">
    <location>
        <begin position="171"/>
        <end position="190"/>
    </location>
</feature>
<evidence type="ECO:0000256" key="2">
    <source>
        <dbReference type="ARBA" id="ARBA00022448"/>
    </source>
</evidence>
<reference evidence="8 9" key="1">
    <citation type="journal article" date="2015" name="Genome Biol. Evol.">
        <title>Comparative Genomics of a Bacterivorous Green Alga Reveals Evolutionary Causalities and Consequences of Phago-Mixotrophic Mode of Nutrition.</title>
        <authorList>
            <person name="Burns J.A."/>
            <person name="Paasch A."/>
            <person name="Narechania A."/>
            <person name="Kim E."/>
        </authorList>
    </citation>
    <scope>NUCLEOTIDE SEQUENCE [LARGE SCALE GENOMIC DNA]</scope>
    <source>
        <strain evidence="8 9">PLY_AMNH</strain>
    </source>
</reference>